<reference evidence="3 4" key="1">
    <citation type="submission" date="2022-04" db="EMBL/GenBank/DDBJ databases">
        <title>Spirosoma sp. strain RP8 genome sequencing and assembly.</title>
        <authorList>
            <person name="Jung Y."/>
        </authorList>
    </citation>
    <scope>NUCLEOTIDE SEQUENCE [LARGE SCALE GENOMIC DNA]</scope>
    <source>
        <strain evidence="3 4">RP8</strain>
    </source>
</reference>
<dbReference type="Pfam" id="PF04773">
    <property type="entry name" value="FecR"/>
    <property type="match status" value="1"/>
</dbReference>
<dbReference type="PANTHER" id="PTHR30273:SF2">
    <property type="entry name" value="PROTEIN FECR"/>
    <property type="match status" value="1"/>
</dbReference>
<name>A0ABT0HR48_9BACT</name>
<dbReference type="EMBL" id="JALPRF010000004">
    <property type="protein sequence ID" value="MCK8494655.1"/>
    <property type="molecule type" value="Genomic_DNA"/>
</dbReference>
<protein>
    <submittedName>
        <fullName evidence="3">FecR domain-containing protein</fullName>
    </submittedName>
</protein>
<comment type="caution">
    <text evidence="3">The sequence shown here is derived from an EMBL/GenBank/DDBJ whole genome shotgun (WGS) entry which is preliminary data.</text>
</comment>
<feature type="domain" description="FecR protein" evidence="1">
    <location>
        <begin position="153"/>
        <end position="238"/>
    </location>
</feature>
<sequence>MMQQNPSDFTPVTLEELVWQESFREWVMHPTPEREQYWQGWLANHANQATTLSQAREVVLALKVKNRPITDADVQACIELTRQYLDLPQSDVVNSSPSAPGWVWKNRLAIAATVSLLLLVGAGLFWQQQPTLVIGSSTTVPANTPKFLTAKGTTVRLDDGSLIQLKTGSELRYPARFTAATRDVYLTGEATFSVVRKPDQPFLVYANGSVTRVLGTQFTVNAPSGVGRVIVKVLSGKVSVFAESEWKRAQQQTSYQPQSIIVTPNQQVIFERDRERLSKSLIDQPIVVNTPVGENRFNFVNTPVPVALKILEQAYNIPIVFDQQLMQHCQVTAPLGDEPLFDKLSIICETIGARFEVVETQIIISGKGCESP</sequence>
<evidence type="ECO:0000259" key="1">
    <source>
        <dbReference type="Pfam" id="PF04773"/>
    </source>
</evidence>
<dbReference type="Gene3D" id="3.55.50.30">
    <property type="match status" value="1"/>
</dbReference>
<dbReference type="PIRSF" id="PIRSF018266">
    <property type="entry name" value="FecR"/>
    <property type="match status" value="1"/>
</dbReference>
<dbReference type="Pfam" id="PF16344">
    <property type="entry name" value="FecR_C"/>
    <property type="match status" value="1"/>
</dbReference>
<feature type="domain" description="Protein FecR C-terminal" evidence="2">
    <location>
        <begin position="296"/>
        <end position="364"/>
    </location>
</feature>
<dbReference type="InterPro" id="IPR006860">
    <property type="entry name" value="FecR"/>
</dbReference>
<keyword evidence="4" id="KW-1185">Reference proteome</keyword>
<dbReference type="RefSeq" id="WP_248479218.1">
    <property type="nucleotide sequence ID" value="NZ_JALPRF010000004.1"/>
</dbReference>
<dbReference type="Proteomes" id="UP001202180">
    <property type="component" value="Unassembled WGS sequence"/>
</dbReference>
<gene>
    <name evidence="3" type="ORF">M0L20_22495</name>
</gene>
<proteinExistence type="predicted"/>
<evidence type="ECO:0000259" key="2">
    <source>
        <dbReference type="Pfam" id="PF16344"/>
    </source>
</evidence>
<dbReference type="PANTHER" id="PTHR30273">
    <property type="entry name" value="PERIPLASMIC SIGNAL SENSOR AND SIGMA FACTOR ACTIVATOR FECR-RELATED"/>
    <property type="match status" value="1"/>
</dbReference>
<organism evidence="3 4">
    <name type="scientific">Spirosoma liriopis</name>
    <dbReference type="NCBI Taxonomy" id="2937440"/>
    <lineage>
        <taxon>Bacteria</taxon>
        <taxon>Pseudomonadati</taxon>
        <taxon>Bacteroidota</taxon>
        <taxon>Cytophagia</taxon>
        <taxon>Cytophagales</taxon>
        <taxon>Cytophagaceae</taxon>
        <taxon>Spirosoma</taxon>
    </lineage>
</organism>
<dbReference type="InterPro" id="IPR012373">
    <property type="entry name" value="Ferrdict_sens_TM"/>
</dbReference>
<evidence type="ECO:0000313" key="4">
    <source>
        <dbReference type="Proteomes" id="UP001202180"/>
    </source>
</evidence>
<evidence type="ECO:0000313" key="3">
    <source>
        <dbReference type="EMBL" id="MCK8494655.1"/>
    </source>
</evidence>
<dbReference type="Gene3D" id="2.60.120.1440">
    <property type="match status" value="1"/>
</dbReference>
<accession>A0ABT0HR48</accession>
<dbReference type="InterPro" id="IPR032508">
    <property type="entry name" value="FecR_C"/>
</dbReference>